<evidence type="ECO:0000256" key="1">
    <source>
        <dbReference type="SAM" id="Phobius"/>
    </source>
</evidence>
<feature type="transmembrane region" description="Helical" evidence="1">
    <location>
        <begin position="92"/>
        <end position="112"/>
    </location>
</feature>
<dbReference type="Proteomes" id="UP000441336">
    <property type="component" value="Unassembled WGS sequence"/>
</dbReference>
<feature type="transmembrane region" description="Helical" evidence="1">
    <location>
        <begin position="238"/>
        <end position="259"/>
    </location>
</feature>
<feature type="transmembrane region" description="Helical" evidence="1">
    <location>
        <begin position="355"/>
        <end position="378"/>
    </location>
</feature>
<evidence type="ECO:0000313" key="3">
    <source>
        <dbReference type="Proteomes" id="UP000441336"/>
    </source>
</evidence>
<accession>A0A7K1TG75</accession>
<feature type="transmembrane region" description="Helical" evidence="1">
    <location>
        <begin position="323"/>
        <end position="343"/>
    </location>
</feature>
<sequence>MHIRSFLPRWALLGVVGVLVVAVLPLLALTQFAHPYFDDYVNANGTAELGYWASQVHTYQNWSGRYTAVFLSTTLNALTWWPLAARLSGLRLVLASALLGHLLALQQFFGALLAVLGQPAPSSAPPQPSRRGAAWGVALLVLALELNALPEPFSFLYWYAASFVYQLAWAFGLGFGAAALRAVLLPAGHARRWWATGAAVCLAAAISSSELVLLACFVGLAGLGWWVRRHQPAAWRLWLIWVRLALVCGAVAVAAPGNWHRAALTDAYPQAHRWLLLLPRTGWAVLVGVSQPLVLASALGLAVSLWWLGVLLRPAPATPPSRADVLVVASGYALLNTVGVAFMKTFWVDPVLSRASNLLVCLLLVSTAALALWLGTWWQPVALRRRGSRAVQLLAVGLLGLLGAGKTGRAWQEWLLAAPSYDQQMQARYALLRQARAQGRLLVSVPPLRLPVVPGVLVPLAVPGRRIEYSVEILPAYADNLEIARYFGLQGVRRQPGLPTQ</sequence>
<protein>
    <recommendedName>
        <fullName evidence="4">YfhO family protein</fullName>
    </recommendedName>
</protein>
<proteinExistence type="predicted"/>
<gene>
    <name evidence="2" type="ORF">GO988_13335</name>
</gene>
<feature type="transmembrane region" description="Helical" evidence="1">
    <location>
        <begin position="12"/>
        <end position="33"/>
    </location>
</feature>
<dbReference type="EMBL" id="WQKZ01000003">
    <property type="protein sequence ID" value="MVN77312.1"/>
    <property type="molecule type" value="Genomic_DNA"/>
</dbReference>
<keyword evidence="3" id="KW-1185">Reference proteome</keyword>
<name>A0A7K1TG75_9BACT</name>
<feature type="transmembrane region" description="Helical" evidence="1">
    <location>
        <begin position="66"/>
        <end position="85"/>
    </location>
</feature>
<feature type="transmembrane region" description="Helical" evidence="1">
    <location>
        <begin position="193"/>
        <end position="226"/>
    </location>
</feature>
<keyword evidence="1" id="KW-0812">Transmembrane</keyword>
<feature type="transmembrane region" description="Helical" evidence="1">
    <location>
        <begin position="156"/>
        <end position="181"/>
    </location>
</feature>
<feature type="transmembrane region" description="Helical" evidence="1">
    <location>
        <begin position="283"/>
        <end position="311"/>
    </location>
</feature>
<keyword evidence="1" id="KW-1133">Transmembrane helix</keyword>
<reference evidence="2 3" key="1">
    <citation type="submission" date="2019-12" db="EMBL/GenBank/DDBJ databases">
        <title>Hymenobacter sp. HMF4947 Genome sequencing and assembly.</title>
        <authorList>
            <person name="Kang H."/>
            <person name="Cha I."/>
            <person name="Kim H."/>
            <person name="Joh K."/>
        </authorList>
    </citation>
    <scope>NUCLEOTIDE SEQUENCE [LARGE SCALE GENOMIC DNA]</scope>
    <source>
        <strain evidence="2 3">HMF4947</strain>
    </source>
</reference>
<evidence type="ECO:0008006" key="4">
    <source>
        <dbReference type="Google" id="ProtNLM"/>
    </source>
</evidence>
<dbReference type="RefSeq" id="WP_157566227.1">
    <property type="nucleotide sequence ID" value="NZ_WQKZ01000003.1"/>
</dbReference>
<keyword evidence="1" id="KW-0472">Membrane</keyword>
<evidence type="ECO:0000313" key="2">
    <source>
        <dbReference type="EMBL" id="MVN77312.1"/>
    </source>
</evidence>
<dbReference type="AlphaFoldDB" id="A0A7K1TG75"/>
<organism evidence="2 3">
    <name type="scientific">Hymenobacter ginkgonis</name>
    <dbReference type="NCBI Taxonomy" id="2682976"/>
    <lineage>
        <taxon>Bacteria</taxon>
        <taxon>Pseudomonadati</taxon>
        <taxon>Bacteroidota</taxon>
        <taxon>Cytophagia</taxon>
        <taxon>Cytophagales</taxon>
        <taxon>Hymenobacteraceae</taxon>
        <taxon>Hymenobacter</taxon>
    </lineage>
</organism>
<comment type="caution">
    <text evidence="2">The sequence shown here is derived from an EMBL/GenBank/DDBJ whole genome shotgun (WGS) entry which is preliminary data.</text>
</comment>